<feature type="transmembrane region" description="Helical" evidence="14">
    <location>
        <begin position="6"/>
        <end position="24"/>
    </location>
</feature>
<feature type="transmembrane region" description="Helical" evidence="14">
    <location>
        <begin position="163"/>
        <end position="185"/>
    </location>
</feature>
<dbReference type="InterPro" id="IPR050277">
    <property type="entry name" value="Sodium:Solute_Symporter"/>
</dbReference>
<dbReference type="PANTHER" id="PTHR48086">
    <property type="entry name" value="SODIUM/PROLINE SYMPORTER-RELATED"/>
    <property type="match status" value="1"/>
</dbReference>
<evidence type="ECO:0000256" key="14">
    <source>
        <dbReference type="RuleBase" id="RU366012"/>
    </source>
</evidence>
<evidence type="ECO:0000256" key="3">
    <source>
        <dbReference type="ARBA" id="ARBA00022448"/>
    </source>
</evidence>
<dbReference type="PROSITE" id="PS00457">
    <property type="entry name" value="NA_SOLUT_SYMP_2"/>
    <property type="match status" value="1"/>
</dbReference>
<dbReference type="NCBIfam" id="TIGR02121">
    <property type="entry name" value="Na_Pro_sym"/>
    <property type="match status" value="1"/>
</dbReference>
<keyword evidence="11 14" id="KW-0739">Sodium transport</keyword>
<evidence type="ECO:0000256" key="6">
    <source>
        <dbReference type="ARBA" id="ARBA00022847"/>
    </source>
</evidence>
<dbReference type="PROSITE" id="PS50283">
    <property type="entry name" value="NA_SOLUT_SYMP_3"/>
    <property type="match status" value="1"/>
</dbReference>
<keyword evidence="8 14" id="KW-0915">Sodium</keyword>
<reference evidence="15 16" key="1">
    <citation type="submission" date="2016-10" db="EMBL/GenBank/DDBJ databases">
        <authorList>
            <person name="de Groot N.N."/>
        </authorList>
    </citation>
    <scope>NUCLEOTIDE SEQUENCE [LARGE SCALE GENOMIC DNA]</scope>
    <source>
        <strain>J11</strain>
        <strain evidence="16">PG 39</strain>
    </source>
</reference>
<dbReference type="PANTHER" id="PTHR48086:SF3">
    <property type="entry name" value="SODIUM_PROLINE SYMPORTER"/>
    <property type="match status" value="1"/>
</dbReference>
<evidence type="ECO:0000256" key="11">
    <source>
        <dbReference type="ARBA" id="ARBA00023201"/>
    </source>
</evidence>
<dbReference type="Gene3D" id="1.20.1730.10">
    <property type="entry name" value="Sodium/glucose cotransporter"/>
    <property type="match status" value="1"/>
</dbReference>
<dbReference type="EMBL" id="FOPJ01000004">
    <property type="protein sequence ID" value="SFG42863.1"/>
    <property type="molecule type" value="Genomic_DNA"/>
</dbReference>
<dbReference type="PROSITE" id="PS00456">
    <property type="entry name" value="NA_SOLUT_SYMP_1"/>
    <property type="match status" value="1"/>
</dbReference>
<evidence type="ECO:0000256" key="12">
    <source>
        <dbReference type="ARBA" id="ARBA00033708"/>
    </source>
</evidence>
<dbReference type="InterPro" id="IPR018212">
    <property type="entry name" value="Na/solute_symporter_CS"/>
</dbReference>
<evidence type="ECO:0000256" key="5">
    <source>
        <dbReference type="ARBA" id="ARBA00022692"/>
    </source>
</evidence>
<keyword evidence="16" id="KW-1185">Reference proteome</keyword>
<dbReference type="GO" id="GO:0005298">
    <property type="term" value="F:proline:sodium symporter activity"/>
    <property type="evidence" value="ECO:0007669"/>
    <property type="project" value="UniProtKB-UniRule"/>
</dbReference>
<comment type="catalytic activity">
    <reaction evidence="12">
        <text>L-proline(in) + Na(+)(in) = L-proline(out) + Na(+)(out)</text>
        <dbReference type="Rhea" id="RHEA:28967"/>
        <dbReference type="ChEBI" id="CHEBI:29101"/>
        <dbReference type="ChEBI" id="CHEBI:60039"/>
    </reaction>
</comment>
<feature type="transmembrane region" description="Helical" evidence="14">
    <location>
        <begin position="439"/>
        <end position="456"/>
    </location>
</feature>
<dbReference type="AlphaFoldDB" id="A0A1I2RRZ0"/>
<dbReference type="NCBIfam" id="TIGR00813">
    <property type="entry name" value="sss"/>
    <property type="match status" value="1"/>
</dbReference>
<proteinExistence type="inferred from homology"/>
<dbReference type="GO" id="GO:0005886">
    <property type="term" value="C:plasma membrane"/>
    <property type="evidence" value="ECO:0007669"/>
    <property type="project" value="UniProtKB-SubCell"/>
</dbReference>
<keyword evidence="4 14" id="KW-1003">Cell membrane</keyword>
<feature type="transmembrane region" description="Helical" evidence="14">
    <location>
        <begin position="279"/>
        <end position="306"/>
    </location>
</feature>
<dbReference type="CDD" id="cd11475">
    <property type="entry name" value="SLC5sbd_PutP"/>
    <property type="match status" value="1"/>
</dbReference>
<organism evidence="15 16">
    <name type="scientific">Corynebacterium spheniscorum</name>
    <dbReference type="NCBI Taxonomy" id="185761"/>
    <lineage>
        <taxon>Bacteria</taxon>
        <taxon>Bacillati</taxon>
        <taxon>Actinomycetota</taxon>
        <taxon>Actinomycetes</taxon>
        <taxon>Mycobacteriales</taxon>
        <taxon>Corynebacteriaceae</taxon>
        <taxon>Corynebacterium</taxon>
    </lineage>
</organism>
<feature type="transmembrane region" description="Helical" evidence="14">
    <location>
        <begin position="236"/>
        <end position="259"/>
    </location>
</feature>
<dbReference type="GO" id="GO:0015193">
    <property type="term" value="F:L-proline transmembrane transporter activity"/>
    <property type="evidence" value="ECO:0007669"/>
    <property type="project" value="TreeGrafter"/>
</dbReference>
<comment type="similarity">
    <text evidence="2 13">Belongs to the sodium:solute symporter (SSF) (TC 2.A.21) family.</text>
</comment>
<sequence>MSQHTWFILAIIIYMLVMLAIGYWSFRQTTEYDDYVLAGRGLNPFIAAMSAGASDMSGWLLMGLPGALFVTGLSELWIAIGLAIGTWANWKWVAPRLRSYSEVAKNSITLPSFFENRLHDKSRALRMISALIIIVFFTFYVSSGMVSGGRYFESTFGGNYLDGMLIVAFVTVAYTFIGGFLAVSYTDAVQGIIMFCSLIIVPVMALISLDNPGDILSWAASHDYGPYTQGIGNPTYFNMIAGVGAATLIGNLAWGLGYFGQPHIVMRFMALRKPSEAKIGGRIGVFWMVLCMLGALSTAVVGTVFFSQNPDVAVTDRESFETIFLDMGRILFHPLIAGLVLTAVLAAIMSTMSSQLLVVSSSLVEDIFKVLRRQIPSEAVLINLSRTAVVAVAVIGAVLSIHPSDSILGLVGFAWAGFGSSFGPLMLASLYWRRLNYQGAIAGMLTGAIVSFAWGMSSLSNLIYEIVPGFGFGALVMVLVSLATKQPTDAMNDEFDRATKLARIAESNPDMDIDKAIIQVDG</sequence>
<dbReference type="Pfam" id="PF00474">
    <property type="entry name" value="SSF"/>
    <property type="match status" value="1"/>
</dbReference>
<dbReference type="InterPro" id="IPR038377">
    <property type="entry name" value="Na/Glc_symporter_sf"/>
</dbReference>
<dbReference type="GO" id="GO:0015824">
    <property type="term" value="P:proline transport"/>
    <property type="evidence" value="ECO:0007669"/>
    <property type="project" value="UniProtKB-UniRule"/>
</dbReference>
<keyword evidence="7 14" id="KW-1133">Transmembrane helix</keyword>
<dbReference type="Proteomes" id="UP000199065">
    <property type="component" value="Unassembled WGS sequence"/>
</dbReference>
<keyword evidence="9 14" id="KW-0406">Ion transport</keyword>
<protein>
    <recommendedName>
        <fullName evidence="14">Sodium/proline symporter</fullName>
    </recommendedName>
    <alternativeName>
        <fullName evidence="14">Proline permease</fullName>
    </alternativeName>
</protein>
<feature type="transmembrane region" description="Helical" evidence="14">
    <location>
        <begin position="407"/>
        <end position="432"/>
    </location>
</feature>
<feature type="transmembrane region" description="Helical" evidence="14">
    <location>
        <begin position="192"/>
        <end position="209"/>
    </location>
</feature>
<evidence type="ECO:0000256" key="9">
    <source>
        <dbReference type="ARBA" id="ARBA00023065"/>
    </source>
</evidence>
<name>A0A1I2RRZ0_9CORY</name>
<comment type="function">
    <text evidence="14">Catalyzes the sodium-dependent uptake of extracellular L-proline.</text>
</comment>
<dbReference type="GO" id="GO:0031402">
    <property type="term" value="F:sodium ion binding"/>
    <property type="evidence" value="ECO:0007669"/>
    <property type="project" value="UniProtKB-UniRule"/>
</dbReference>
<keyword evidence="3 14" id="KW-0813">Transport</keyword>
<feature type="transmembrane region" description="Helical" evidence="14">
    <location>
        <begin position="68"/>
        <end position="90"/>
    </location>
</feature>
<evidence type="ECO:0000256" key="13">
    <source>
        <dbReference type="RuleBase" id="RU362091"/>
    </source>
</evidence>
<accession>A0A1I2RRZ0</accession>
<evidence type="ECO:0000313" key="16">
    <source>
        <dbReference type="Proteomes" id="UP000199065"/>
    </source>
</evidence>
<dbReference type="InterPro" id="IPR001734">
    <property type="entry name" value="Na/solute_symporter"/>
</dbReference>
<keyword evidence="5 14" id="KW-0812">Transmembrane</keyword>
<evidence type="ECO:0000313" key="15">
    <source>
        <dbReference type="EMBL" id="SFG42863.1"/>
    </source>
</evidence>
<evidence type="ECO:0000256" key="10">
    <source>
        <dbReference type="ARBA" id="ARBA00023136"/>
    </source>
</evidence>
<dbReference type="STRING" id="185761.SAMN05660282_00842"/>
<evidence type="ECO:0000256" key="2">
    <source>
        <dbReference type="ARBA" id="ARBA00006434"/>
    </source>
</evidence>
<keyword evidence="6 14" id="KW-0769">Symport</keyword>
<dbReference type="InterPro" id="IPR011851">
    <property type="entry name" value="Na/Pro_symporter"/>
</dbReference>
<evidence type="ECO:0000256" key="7">
    <source>
        <dbReference type="ARBA" id="ARBA00022989"/>
    </source>
</evidence>
<dbReference type="OrthoDB" id="9789704at2"/>
<evidence type="ECO:0000256" key="4">
    <source>
        <dbReference type="ARBA" id="ARBA00022475"/>
    </source>
</evidence>
<dbReference type="RefSeq" id="WP_092284769.1">
    <property type="nucleotide sequence ID" value="NZ_FOPJ01000004.1"/>
</dbReference>
<keyword evidence="10 14" id="KW-0472">Membrane</keyword>
<feature type="transmembrane region" description="Helical" evidence="14">
    <location>
        <begin position="335"/>
        <end position="359"/>
    </location>
</feature>
<feature type="transmembrane region" description="Helical" evidence="14">
    <location>
        <begin position="462"/>
        <end position="483"/>
    </location>
</feature>
<comment type="subcellular location">
    <subcellularLocation>
        <location evidence="1 14">Cell membrane</location>
        <topology evidence="1 14">Multi-pass membrane protein</topology>
    </subcellularLocation>
</comment>
<keyword evidence="14" id="KW-0029">Amino-acid transport</keyword>
<evidence type="ECO:0000256" key="1">
    <source>
        <dbReference type="ARBA" id="ARBA00004651"/>
    </source>
</evidence>
<evidence type="ECO:0000256" key="8">
    <source>
        <dbReference type="ARBA" id="ARBA00023053"/>
    </source>
</evidence>
<feature type="transmembrane region" description="Helical" evidence="14">
    <location>
        <begin position="380"/>
        <end position="401"/>
    </location>
</feature>
<feature type="transmembrane region" description="Helical" evidence="14">
    <location>
        <begin position="124"/>
        <end position="143"/>
    </location>
</feature>
<gene>
    <name evidence="15" type="ORF">SAMN05660282_00842</name>
</gene>